<dbReference type="EMBL" id="JAKLMC020000001">
    <property type="protein sequence ID" value="KAK5958277.1"/>
    <property type="molecule type" value="Genomic_DNA"/>
</dbReference>
<evidence type="ECO:0000313" key="2">
    <source>
        <dbReference type="Proteomes" id="UP001316803"/>
    </source>
</evidence>
<keyword evidence="2" id="KW-1185">Reference proteome</keyword>
<protein>
    <submittedName>
        <fullName evidence="1">Uncharacterized protein</fullName>
    </submittedName>
</protein>
<dbReference type="Proteomes" id="UP001316803">
    <property type="component" value="Unassembled WGS sequence"/>
</dbReference>
<accession>A0AAN8I7J8</accession>
<name>A0AAN8I7J8_9EURO</name>
<organism evidence="1 2">
    <name type="scientific">Knufia fluminis</name>
    <dbReference type="NCBI Taxonomy" id="191047"/>
    <lineage>
        <taxon>Eukaryota</taxon>
        <taxon>Fungi</taxon>
        <taxon>Dikarya</taxon>
        <taxon>Ascomycota</taxon>
        <taxon>Pezizomycotina</taxon>
        <taxon>Eurotiomycetes</taxon>
        <taxon>Chaetothyriomycetidae</taxon>
        <taxon>Chaetothyriales</taxon>
        <taxon>Trichomeriaceae</taxon>
        <taxon>Knufia</taxon>
    </lineage>
</organism>
<gene>
    <name evidence="1" type="ORF">OHC33_000119</name>
</gene>
<comment type="caution">
    <text evidence="1">The sequence shown here is derived from an EMBL/GenBank/DDBJ whole genome shotgun (WGS) entry which is preliminary data.</text>
</comment>
<evidence type="ECO:0000313" key="1">
    <source>
        <dbReference type="EMBL" id="KAK5958277.1"/>
    </source>
</evidence>
<reference evidence="1 2" key="1">
    <citation type="submission" date="2022-12" db="EMBL/GenBank/DDBJ databases">
        <title>Genomic features and morphological characterization of a novel Knufia sp. strain isolated from spacecraft assembly facility.</title>
        <authorList>
            <person name="Teixeira M."/>
            <person name="Chander A.M."/>
            <person name="Stajich J.E."/>
            <person name="Venkateswaran K."/>
        </authorList>
    </citation>
    <scope>NUCLEOTIDE SEQUENCE [LARGE SCALE GENOMIC DNA]</scope>
    <source>
        <strain evidence="1 2">FJI-L2-BK-P2</strain>
    </source>
</reference>
<sequence length="294" mass="33439">MAKPCDTMSPLELYQLKLLCKESIAVLWKPNKGAKPVVLFSKFEKNVATAFCGLAQGMKEDGSLEIQVHGGKKESLTKMFHWMLRCCDGHGIIEFPITATDSMITLLEYKEAAQLLQIPWLIAEIDAHVKQRLANTSECIPAGQIAAQLRNLQSSDPRYHLLKDHVVERTLADMQTKYYQRLSDTKTKPNQDASQIALYQFKKPAGQAKQHKGGSKSRSPHNTRAFLPSDQYFTLKRAFPYFGKMVDKDIARLKRELYKRDKVAQRKAISKAERESTTAAYEDEAEMVERLSLR</sequence>
<dbReference type="AlphaFoldDB" id="A0AAN8I7J8"/>
<proteinExistence type="predicted"/>